<proteinExistence type="predicted"/>
<dbReference type="Gene3D" id="3.40.960.10">
    <property type="entry name" value="VSR Endonuclease"/>
    <property type="match status" value="1"/>
</dbReference>
<gene>
    <name evidence="1" type="ORF">DMP08_07460</name>
</gene>
<organism evidence="1 2">
    <name type="scientific">Paraeggerthella hongkongensis</name>
    <dbReference type="NCBI Taxonomy" id="230658"/>
    <lineage>
        <taxon>Bacteria</taxon>
        <taxon>Bacillati</taxon>
        <taxon>Actinomycetota</taxon>
        <taxon>Coriobacteriia</taxon>
        <taxon>Eggerthellales</taxon>
        <taxon>Eggerthellaceae</taxon>
        <taxon>Paraeggerthella</taxon>
    </lineage>
</organism>
<comment type="caution">
    <text evidence="1">The sequence shown here is derived from an EMBL/GenBank/DDBJ whole genome shotgun (WGS) entry which is preliminary data.</text>
</comment>
<keyword evidence="2" id="KW-1185">Reference proteome</keyword>
<dbReference type="Proteomes" id="UP000278632">
    <property type="component" value="Unassembled WGS sequence"/>
</dbReference>
<evidence type="ECO:0000313" key="2">
    <source>
        <dbReference type="Proteomes" id="UP000278632"/>
    </source>
</evidence>
<protein>
    <recommendedName>
        <fullName evidence="3">DUF559 domain-containing protein</fullName>
    </recommendedName>
</protein>
<sequence>MTIYISHMTALECWRSGRFDACLRARCSGKRVRHPIGSAELVSDADRASRGRSCDLDTAAFSQSHAVEDADRARKDSRLLGGGLPFGRVSRESPVHVVVPCAQDRVDRIGVRCHVHARPFPPGSFVRLDEGLYASSPELCFVQMASVLPELELLALGFELCGTYALDAEGRTRYGRPALLTAVSALDRYIESARGIPGAAAARRTLKHLVACSASPRETALTLLLCLPRRMGGYALSHPELNYRVNVAGAKRDRIEKGYYLCDLYWSRAKLDVEYESDEYHTGPSRIARDSERRDDLSHLGVSVRTITNRQIMDPIRFDKTARQLAVALGEWVRPYDGFAQACRTLRATVL</sequence>
<reference evidence="2" key="1">
    <citation type="submission" date="2018-05" db="EMBL/GenBank/DDBJ databases">
        <title>Genome Sequencing of selected type strains of the family Eggerthellaceae.</title>
        <authorList>
            <person name="Danylec N."/>
            <person name="Stoll D.A."/>
            <person name="Doetsch A."/>
            <person name="Huch M."/>
        </authorList>
    </citation>
    <scope>NUCLEOTIDE SEQUENCE [LARGE SCALE GENOMIC DNA]</scope>
    <source>
        <strain evidence="2">DSM 16106</strain>
    </source>
</reference>
<dbReference type="AlphaFoldDB" id="A0A3N0B9D5"/>
<evidence type="ECO:0008006" key="3">
    <source>
        <dbReference type="Google" id="ProtNLM"/>
    </source>
</evidence>
<accession>A0A3N0B9D5</accession>
<evidence type="ECO:0000313" key="1">
    <source>
        <dbReference type="EMBL" id="RNL43910.1"/>
    </source>
</evidence>
<name>A0A3N0B9D5_9ACTN</name>
<dbReference type="EMBL" id="QICD01000012">
    <property type="protein sequence ID" value="RNL43910.1"/>
    <property type="molecule type" value="Genomic_DNA"/>
</dbReference>